<comment type="subcellular location">
    <subcellularLocation>
        <location evidence="1">Cell junction</location>
    </subcellularLocation>
    <subcellularLocation>
        <location evidence="2">Golgi apparatus</location>
        <location evidence="2">Golgi stack</location>
    </subcellularLocation>
</comment>
<reference evidence="9" key="1">
    <citation type="journal article" date="2020" name="Stud. Mycol.">
        <title>101 Dothideomycetes genomes: a test case for predicting lifestyles and emergence of pathogens.</title>
        <authorList>
            <person name="Haridas S."/>
            <person name="Albert R."/>
            <person name="Binder M."/>
            <person name="Bloem J."/>
            <person name="Labutti K."/>
            <person name="Salamov A."/>
            <person name="Andreopoulos B."/>
            <person name="Baker S."/>
            <person name="Barry K."/>
            <person name="Bills G."/>
            <person name="Bluhm B."/>
            <person name="Cannon C."/>
            <person name="Castanera R."/>
            <person name="Culley D."/>
            <person name="Daum C."/>
            <person name="Ezra D."/>
            <person name="Gonzalez J."/>
            <person name="Henrissat B."/>
            <person name="Kuo A."/>
            <person name="Liang C."/>
            <person name="Lipzen A."/>
            <person name="Lutzoni F."/>
            <person name="Magnuson J."/>
            <person name="Mondo S."/>
            <person name="Nolan M."/>
            <person name="Ohm R."/>
            <person name="Pangilinan J."/>
            <person name="Park H.-J."/>
            <person name="Ramirez L."/>
            <person name="Alfaro M."/>
            <person name="Sun H."/>
            <person name="Tritt A."/>
            <person name="Yoshinaga Y."/>
            <person name="Zwiers L.-H."/>
            <person name="Turgeon B."/>
            <person name="Goodwin S."/>
            <person name="Spatafora J."/>
            <person name="Crous P."/>
            <person name="Grigoriev I."/>
        </authorList>
    </citation>
    <scope>NUCLEOTIDE SEQUENCE</scope>
    <source>
        <strain evidence="9">ATCC 74209</strain>
    </source>
</reference>
<sequence>MGEPEKQMHNYAFPPSVANWVHTTTLATQFDGSTDELSEPEPDVFYRPAHNPQGDPETSAYTTDMTTSRLRQPTLHGPVRAAPKPSFRSASSPATTSLSTSRSTPQLPGNRPPVRSLVQRFNSPPAESSASNPQTHPLRPRQPSRTTTSPEDVPTTVSSSPATRTTPSYGPHKFPNLKQRERPQPAPASPARTRRASTASKSAQTSPSRTKVASPPRSRQSQSDVVRRPFFGEVVGDQHGGINPGYGIQSFGSSMESETANVASLADNSDIKPLARETAEEAHEGMERQPAGAPVAAVPSPRSRIPVPKRRTSTTSDSSTSTRSSKAGGPHYMSPIIRRSVGKENSPRGQRIVPGQTLQPVSYRDYRDRGKAAKGVSNGTSLTAVLTTTAPPQTSPRLRNSRERQLLPHDGRSKSRSVERLVPDKQDEQKAVDDGDPEGADNWPHGTSNFSATVDEGLHTHLEQPSAHVTTAVMNEHDPATQKQESSAGAAPQLLSLITASLREAHEQEPSSATDFEYDDSPVFGMPGGYTMAPPVQQSTTSLNTRKNERYPAPNPKTDEGELLQARTFQPQSRQREDTPNSEYFPPSATSDFSLGESIPIMLGSDTHRMGWNTSARPEMPHENSTETQVWRSEPLDSTGSISYLIEEESPIDPFANRGSLRPDDSTSVAYYHHLENHSADQTPRLSQIPDTGTLTMDSEAYSVINRVLELYHQSGVVTPAMAHDFQHRVEAVSPVIAQHQDWNSKEATTSYLARLLSDANASSPQHERNATTATDHTAAPQVPSLNVEDKDTDAEASGTAIIFPSQSGRYSGGSTVTTIWDDDNRAESTSANQSRGQISLGGLPPVTPLHSNGSSGQAPSPPPKDWQYSSSHQASYPAIDPPLSTFERLSEPFSSLLPEIEIERDGLGLSLEEADQRKQREAQHLLPPAPTYTPPLPPPLPSVERATAHAPIAPHSHGAYSTNPDSGAIPSAPSPGTDPNMCLPPVHQRRQEGYARLPDDPIDDFESATTRVPTNSTVTNVTILSRTSTSDPRGSSATVTNEPITDPARQALKRRLHVVKEILDTENAFACDMIVVDKMFRYTCDDVLNDQEEKVLFGNSAQLCDFADRFFNALKRATRPIGHYKQPLKAKTQAKSGRSRSVRTESDADTAAGSEHDDQSMEGARKHDKAHIRDDSRMSYEKAFEETFANLTVENDRKTRIGAAFMKHLPQIEAVFTPYLLNADDANEFLRSIKNNERIKGWEKACIAHAEGLTQSWDLDSLLVKPMQRVTKYPLLLKELLACTPADHPDYADIKAAEQAIREMNVRINAETDKQKTLREATKEGKKKEKGLTSLEIRLGKNFVKAFGRKGDKFKQPAGAIEVFDDPDYNYQSQRFGGHFFQLQIILRDLEKYLEKLTVYVVDTNCMMMAYVNMLEGNPASPELESQWRRSAQAFLELQNKALEEYKIDVQTHIINPLLEVWKLYVSPQQLMEERKKLLVQYTKYRAVKNKSEKVDEKLQKSADRFKAVNDALKKDLPHLYAKTKTFIGALLHSLIFKQKNWWMMCQKKIYPLLENEPEHTVSIIYDLKAYVDRFQSDFASINTQFLRLGIVNHQLLTDVSNNFMSPQHSYYSDDASSRKSTSRRTHSLGSDVSGMEPAGRRSGGMPPRQSEGSHSFEGPPRVSPTSRNFGASPASAAASRAISPTSDLSDATVRHNHSGFIPFPSFDGASDYNPAAYNGFLTPSYPSTTHSSAIFNSALPMSDSPTRIRHELPASTPETSNNEPEVLFLAASLFEFNIAHDRREGGIPYLVYVPGEIFDVIGMKGELWLARNQDDKEGTVGWIWEKHFARILPEDA</sequence>
<dbReference type="SMART" id="SM00325">
    <property type="entry name" value="RhoGEF"/>
    <property type="match status" value="1"/>
</dbReference>
<feature type="region of interest" description="Disordered" evidence="7">
    <location>
        <begin position="504"/>
        <end position="595"/>
    </location>
</feature>
<dbReference type="SUPFAM" id="SSF103657">
    <property type="entry name" value="BAR/IMD domain-like"/>
    <property type="match status" value="1"/>
</dbReference>
<dbReference type="EMBL" id="ML993979">
    <property type="protein sequence ID" value="KAF2201370.1"/>
    <property type="molecule type" value="Genomic_DNA"/>
</dbReference>
<feature type="compositionally biased region" description="Low complexity" evidence="7">
    <location>
        <begin position="290"/>
        <end position="304"/>
    </location>
</feature>
<feature type="compositionally biased region" description="Acidic residues" evidence="7">
    <location>
        <begin position="33"/>
        <end position="42"/>
    </location>
</feature>
<dbReference type="PANTHER" id="PTHR22834">
    <property type="entry name" value="NUCLEAR FUSION PROTEIN FUS2"/>
    <property type="match status" value="1"/>
</dbReference>
<dbReference type="InterPro" id="IPR000219">
    <property type="entry name" value="DH_dom"/>
</dbReference>
<dbReference type="Proteomes" id="UP000799536">
    <property type="component" value="Unassembled WGS sequence"/>
</dbReference>
<dbReference type="InterPro" id="IPR004148">
    <property type="entry name" value="BAR_dom"/>
</dbReference>
<dbReference type="CDD" id="cd00160">
    <property type="entry name" value="RhoGEF"/>
    <property type="match status" value="1"/>
</dbReference>
<dbReference type="Gene3D" id="1.20.1270.60">
    <property type="entry name" value="Arfaptin homology (AH) domain/BAR domain"/>
    <property type="match status" value="1"/>
</dbReference>
<feature type="compositionally biased region" description="Polar residues" evidence="7">
    <location>
        <begin position="1008"/>
        <end position="1044"/>
    </location>
</feature>
<evidence type="ECO:0000256" key="2">
    <source>
        <dbReference type="ARBA" id="ARBA00004348"/>
    </source>
</evidence>
<feature type="compositionally biased region" description="Polar residues" evidence="7">
    <location>
        <begin position="828"/>
        <end position="838"/>
    </location>
</feature>
<feature type="region of interest" description="Disordered" evidence="7">
    <location>
        <begin position="954"/>
        <end position="1047"/>
    </location>
</feature>
<feature type="compositionally biased region" description="Basic and acidic residues" evidence="7">
    <location>
        <begin position="269"/>
        <end position="287"/>
    </location>
</feature>
<evidence type="ECO:0000256" key="6">
    <source>
        <dbReference type="ARBA" id="ARBA00032587"/>
    </source>
</evidence>
<feature type="compositionally biased region" description="Polar residues" evidence="7">
    <location>
        <begin position="377"/>
        <end position="398"/>
    </location>
</feature>
<keyword evidence="10" id="KW-1185">Reference proteome</keyword>
<feature type="compositionally biased region" description="Low complexity" evidence="7">
    <location>
        <begin position="313"/>
        <end position="325"/>
    </location>
</feature>
<feature type="region of interest" description="Disordered" evidence="7">
    <location>
        <begin position="1125"/>
        <end position="1174"/>
    </location>
</feature>
<feature type="region of interest" description="Disordered" evidence="7">
    <location>
        <begin position="30"/>
        <end position="452"/>
    </location>
</feature>
<gene>
    <name evidence="9" type="ORF">GQ43DRAFT_463241</name>
</gene>
<dbReference type="GO" id="GO:0035556">
    <property type="term" value="P:intracellular signal transduction"/>
    <property type="evidence" value="ECO:0007669"/>
    <property type="project" value="InterPro"/>
</dbReference>
<dbReference type="InterPro" id="IPR051492">
    <property type="entry name" value="Dynamin-Rho_GEF"/>
</dbReference>
<evidence type="ECO:0000313" key="9">
    <source>
        <dbReference type="EMBL" id="KAF2201370.1"/>
    </source>
</evidence>
<feature type="compositionally biased region" description="Low complexity" evidence="7">
    <location>
        <begin position="196"/>
        <end position="208"/>
    </location>
</feature>
<feature type="compositionally biased region" description="Polar residues" evidence="7">
    <location>
        <begin position="143"/>
        <end position="168"/>
    </location>
</feature>
<feature type="compositionally biased region" description="Low complexity" evidence="7">
    <location>
        <begin position="1673"/>
        <end position="1685"/>
    </location>
</feature>
<evidence type="ECO:0000256" key="7">
    <source>
        <dbReference type="SAM" id="MobiDB-lite"/>
    </source>
</evidence>
<feature type="region of interest" description="Disordered" evidence="7">
    <location>
        <begin position="760"/>
        <end position="884"/>
    </location>
</feature>
<feature type="compositionally biased region" description="Polar residues" evidence="7">
    <location>
        <begin position="250"/>
        <end position="262"/>
    </location>
</feature>
<dbReference type="GO" id="GO:0032955">
    <property type="term" value="P:regulation of division septum assembly"/>
    <property type="evidence" value="ECO:0007669"/>
    <property type="project" value="TreeGrafter"/>
</dbReference>
<dbReference type="SUPFAM" id="SSF48065">
    <property type="entry name" value="DBL homology domain (DH-domain)"/>
    <property type="match status" value="1"/>
</dbReference>
<feature type="compositionally biased region" description="Polar residues" evidence="7">
    <location>
        <begin position="760"/>
        <end position="776"/>
    </location>
</feature>
<proteinExistence type="predicted"/>
<feature type="compositionally biased region" description="Basic and acidic residues" evidence="7">
    <location>
        <begin position="400"/>
        <end position="433"/>
    </location>
</feature>
<accession>A0A9P4JLK9</accession>
<dbReference type="PANTHER" id="PTHR22834:SF20">
    <property type="entry name" value="SH3 DOMAIN-CONTAINING PROTEIN"/>
    <property type="match status" value="1"/>
</dbReference>
<dbReference type="GO" id="GO:0031991">
    <property type="term" value="P:regulation of actomyosin contractile ring contraction"/>
    <property type="evidence" value="ECO:0007669"/>
    <property type="project" value="TreeGrafter"/>
</dbReference>
<comment type="caution">
    <text evidence="9">The sequence shown here is derived from an EMBL/GenBank/DDBJ whole genome shotgun (WGS) entry which is preliminary data.</text>
</comment>
<feature type="compositionally biased region" description="Basic and acidic residues" evidence="7">
    <location>
        <begin position="1155"/>
        <end position="1174"/>
    </location>
</feature>
<dbReference type="GO" id="GO:0005795">
    <property type="term" value="C:Golgi stack"/>
    <property type="evidence" value="ECO:0007669"/>
    <property type="project" value="UniProtKB-SubCell"/>
</dbReference>
<evidence type="ECO:0000256" key="4">
    <source>
        <dbReference type="ARBA" id="ARBA00022658"/>
    </source>
</evidence>
<evidence type="ECO:0000256" key="1">
    <source>
        <dbReference type="ARBA" id="ARBA00004282"/>
    </source>
</evidence>
<dbReference type="Pfam" id="PF03114">
    <property type="entry name" value="BAR"/>
    <property type="match status" value="1"/>
</dbReference>
<feature type="compositionally biased region" description="Basic and acidic residues" evidence="7">
    <location>
        <begin position="990"/>
        <end position="1000"/>
    </location>
</feature>
<evidence type="ECO:0000256" key="5">
    <source>
        <dbReference type="ARBA" id="ARBA00022949"/>
    </source>
</evidence>
<feature type="compositionally biased region" description="Low complexity" evidence="7">
    <location>
        <begin position="122"/>
        <end position="133"/>
    </location>
</feature>
<feature type="compositionally biased region" description="Low complexity" evidence="7">
    <location>
        <begin position="88"/>
        <end position="105"/>
    </location>
</feature>
<evidence type="ECO:0000256" key="3">
    <source>
        <dbReference type="ARBA" id="ARBA00018186"/>
    </source>
</evidence>
<feature type="compositionally biased region" description="Polar residues" evidence="7">
    <location>
        <begin position="805"/>
        <end position="819"/>
    </location>
</feature>
<feature type="domain" description="DH" evidence="8">
    <location>
        <begin position="1055"/>
        <end position="1312"/>
    </location>
</feature>
<dbReference type="PROSITE" id="PS00741">
    <property type="entry name" value="DH_1"/>
    <property type="match status" value="1"/>
</dbReference>
<dbReference type="InterPro" id="IPR001331">
    <property type="entry name" value="GDS_CDC24_CS"/>
</dbReference>
<dbReference type="OrthoDB" id="10256089at2759"/>
<keyword evidence="5" id="KW-0965">Cell junction</keyword>
<organism evidence="9 10">
    <name type="scientific">Delitschia confertaspora ATCC 74209</name>
    <dbReference type="NCBI Taxonomy" id="1513339"/>
    <lineage>
        <taxon>Eukaryota</taxon>
        <taxon>Fungi</taxon>
        <taxon>Dikarya</taxon>
        <taxon>Ascomycota</taxon>
        <taxon>Pezizomycotina</taxon>
        <taxon>Dothideomycetes</taxon>
        <taxon>Pleosporomycetidae</taxon>
        <taxon>Pleosporales</taxon>
        <taxon>Delitschiaceae</taxon>
        <taxon>Delitschia</taxon>
    </lineage>
</organism>
<dbReference type="Gene3D" id="1.20.900.10">
    <property type="entry name" value="Dbl homology (DH) domain"/>
    <property type="match status" value="1"/>
</dbReference>
<dbReference type="PROSITE" id="PS50010">
    <property type="entry name" value="DH_2"/>
    <property type="match status" value="1"/>
</dbReference>
<feature type="compositionally biased region" description="Polar residues" evidence="7">
    <location>
        <begin position="59"/>
        <end position="71"/>
    </location>
</feature>
<evidence type="ECO:0000313" key="10">
    <source>
        <dbReference type="Proteomes" id="UP000799536"/>
    </source>
</evidence>
<dbReference type="GO" id="GO:0005085">
    <property type="term" value="F:guanyl-nucleotide exchange factor activity"/>
    <property type="evidence" value="ECO:0007669"/>
    <property type="project" value="UniProtKB-KW"/>
</dbReference>
<name>A0A9P4JLK9_9PLEO</name>
<keyword evidence="4" id="KW-0344">Guanine-nucleotide releasing factor</keyword>
<dbReference type="InterPro" id="IPR027267">
    <property type="entry name" value="AH/BAR_dom_sf"/>
</dbReference>
<feature type="compositionally biased region" description="Polar residues" evidence="7">
    <location>
        <begin position="536"/>
        <end position="545"/>
    </location>
</feature>
<evidence type="ECO:0000259" key="8">
    <source>
        <dbReference type="PROSITE" id="PS50010"/>
    </source>
</evidence>
<dbReference type="Pfam" id="PF00621">
    <property type="entry name" value="RhoGEF"/>
    <property type="match status" value="1"/>
</dbReference>
<feature type="region of interest" description="Disordered" evidence="7">
    <location>
        <begin position="1612"/>
        <end position="1685"/>
    </location>
</feature>
<dbReference type="InterPro" id="IPR035899">
    <property type="entry name" value="DBL_dom_sf"/>
</dbReference>
<feature type="compositionally biased region" description="Polar residues" evidence="7">
    <location>
        <begin position="850"/>
        <end position="859"/>
    </location>
</feature>
<protein>
    <recommendedName>
        <fullName evidence="3">Dynamin-binding protein</fullName>
    </recommendedName>
    <alternativeName>
        <fullName evidence="6">Scaffold protein Tuba</fullName>
    </alternativeName>
</protein>